<keyword evidence="2" id="KW-0805">Transcription regulation</keyword>
<keyword evidence="9" id="KW-1185">Reference proteome</keyword>
<proteinExistence type="predicted"/>
<dbReference type="GO" id="GO:0005634">
    <property type="term" value="C:nucleus"/>
    <property type="evidence" value="ECO:0007669"/>
    <property type="project" value="UniProtKB-SubCell"/>
</dbReference>
<evidence type="ECO:0000313" key="8">
    <source>
        <dbReference type="EMBL" id="QCD90318.1"/>
    </source>
</evidence>
<dbReference type="SMART" id="SM00380">
    <property type="entry name" value="AP2"/>
    <property type="match status" value="1"/>
</dbReference>
<dbReference type="CDD" id="cd00018">
    <property type="entry name" value="AP2"/>
    <property type="match status" value="1"/>
</dbReference>
<keyword evidence="5" id="KW-0539">Nucleus</keyword>
<sequence length="434" mass="47955">MSSWFYLEVVIGALLQLGFGYACVCCMLLWLVFNTAVSMSLRPKRTCHGVVVCYEGFQIKKFSRVLTQIFTMLEGLNQSAKTMKKLKQKRNPFHDSKMTRKLRIICDDPDATDSSSDEEEHFRKGRKVKRTMVEIALPSLPVNSVIAAETSTESSNNEELNKKRVLAKTPSVRRQSCGKYKGVRMRKWGKWAAEIRDPFKGARVWLGTYNTAEEASQAYETKRLEFEAMAKALSGERSSNNNIIINNNSNNNVVASVVTVAASEKNNSNYSVSSGAAESATDSKSATNTIDYSDSSILSHTSPYSVLELDTSASDLTVSGKVSCNEVVETKGLEAEGVETEFAELDIPDLSMLSVPPQSVVAGNGAAPSEFEFDWFALDSLEHGFDDDLAGLEDIQIYGFDEGEPSELPDYDFDDICADEFAGWIEEPLNIPCV</sequence>
<keyword evidence="6" id="KW-0812">Transmembrane</keyword>
<dbReference type="InterPro" id="IPR001471">
    <property type="entry name" value="AP2/ERF_dom"/>
</dbReference>
<evidence type="ECO:0000259" key="7">
    <source>
        <dbReference type="PROSITE" id="PS51032"/>
    </source>
</evidence>
<dbReference type="Pfam" id="PF00847">
    <property type="entry name" value="AP2"/>
    <property type="match status" value="1"/>
</dbReference>
<dbReference type="SUPFAM" id="SSF54171">
    <property type="entry name" value="DNA-binding domain"/>
    <property type="match status" value="1"/>
</dbReference>
<accession>A0A4D6LPF7</accession>
<dbReference type="PANTHER" id="PTHR31194:SF62">
    <property type="entry name" value="ETHYLENE-RESPONSIVE TRANSCRIPTION FACTOR ERF118"/>
    <property type="match status" value="1"/>
</dbReference>
<dbReference type="InterPro" id="IPR016177">
    <property type="entry name" value="DNA-bd_dom_sf"/>
</dbReference>
<evidence type="ECO:0000256" key="3">
    <source>
        <dbReference type="ARBA" id="ARBA00023125"/>
    </source>
</evidence>
<dbReference type="InterPro" id="IPR050913">
    <property type="entry name" value="AP2/ERF_ERF"/>
</dbReference>
<dbReference type="AlphaFoldDB" id="A0A4D6LPF7"/>
<evidence type="ECO:0000313" key="9">
    <source>
        <dbReference type="Proteomes" id="UP000501690"/>
    </source>
</evidence>
<evidence type="ECO:0000256" key="1">
    <source>
        <dbReference type="ARBA" id="ARBA00004123"/>
    </source>
</evidence>
<dbReference type="PANTHER" id="PTHR31194">
    <property type="entry name" value="SHN SHINE , DNA BINDING / TRANSCRIPTION FACTOR"/>
    <property type="match status" value="1"/>
</dbReference>
<dbReference type="Gene3D" id="3.30.730.10">
    <property type="entry name" value="AP2/ERF domain"/>
    <property type="match status" value="1"/>
</dbReference>
<keyword evidence="6" id="KW-0472">Membrane</keyword>
<evidence type="ECO:0000256" key="2">
    <source>
        <dbReference type="ARBA" id="ARBA00023015"/>
    </source>
</evidence>
<dbReference type="GO" id="GO:0003700">
    <property type="term" value="F:DNA-binding transcription factor activity"/>
    <property type="evidence" value="ECO:0007669"/>
    <property type="project" value="InterPro"/>
</dbReference>
<comment type="subcellular location">
    <subcellularLocation>
        <location evidence="1">Nucleus</location>
    </subcellularLocation>
</comment>
<gene>
    <name evidence="8" type="ORF">DEO72_LG4g1273</name>
</gene>
<feature type="transmembrane region" description="Helical" evidence="6">
    <location>
        <begin position="6"/>
        <end position="33"/>
    </location>
</feature>
<keyword evidence="3" id="KW-0238">DNA-binding</keyword>
<protein>
    <submittedName>
        <fullName evidence="8">EREBP-like factor</fullName>
    </submittedName>
</protein>
<dbReference type="GO" id="GO:0003677">
    <property type="term" value="F:DNA binding"/>
    <property type="evidence" value="ECO:0007669"/>
    <property type="project" value="UniProtKB-KW"/>
</dbReference>
<dbReference type="Proteomes" id="UP000501690">
    <property type="component" value="Linkage Group LG4"/>
</dbReference>
<evidence type="ECO:0000256" key="4">
    <source>
        <dbReference type="ARBA" id="ARBA00023163"/>
    </source>
</evidence>
<dbReference type="PROSITE" id="PS51032">
    <property type="entry name" value="AP2_ERF"/>
    <property type="match status" value="1"/>
</dbReference>
<dbReference type="InterPro" id="IPR036955">
    <property type="entry name" value="AP2/ERF_dom_sf"/>
</dbReference>
<name>A0A4D6LPF7_VIGUN</name>
<evidence type="ECO:0000256" key="6">
    <source>
        <dbReference type="SAM" id="Phobius"/>
    </source>
</evidence>
<feature type="domain" description="AP2/ERF" evidence="7">
    <location>
        <begin position="179"/>
        <end position="236"/>
    </location>
</feature>
<dbReference type="PRINTS" id="PR00367">
    <property type="entry name" value="ETHRSPELEMNT"/>
</dbReference>
<keyword evidence="4" id="KW-0804">Transcription</keyword>
<organism evidence="8 9">
    <name type="scientific">Vigna unguiculata</name>
    <name type="common">Cowpea</name>
    <dbReference type="NCBI Taxonomy" id="3917"/>
    <lineage>
        <taxon>Eukaryota</taxon>
        <taxon>Viridiplantae</taxon>
        <taxon>Streptophyta</taxon>
        <taxon>Embryophyta</taxon>
        <taxon>Tracheophyta</taxon>
        <taxon>Spermatophyta</taxon>
        <taxon>Magnoliopsida</taxon>
        <taxon>eudicotyledons</taxon>
        <taxon>Gunneridae</taxon>
        <taxon>Pentapetalae</taxon>
        <taxon>rosids</taxon>
        <taxon>fabids</taxon>
        <taxon>Fabales</taxon>
        <taxon>Fabaceae</taxon>
        <taxon>Papilionoideae</taxon>
        <taxon>50 kb inversion clade</taxon>
        <taxon>NPAAA clade</taxon>
        <taxon>indigoferoid/millettioid clade</taxon>
        <taxon>Phaseoleae</taxon>
        <taxon>Vigna</taxon>
    </lineage>
</organism>
<reference evidence="8 9" key="1">
    <citation type="submission" date="2019-04" db="EMBL/GenBank/DDBJ databases">
        <title>An improved genome assembly and genetic linkage map for asparagus bean, Vigna unguiculata ssp. sesquipedialis.</title>
        <authorList>
            <person name="Xia Q."/>
            <person name="Zhang R."/>
            <person name="Dong Y."/>
        </authorList>
    </citation>
    <scope>NUCLEOTIDE SEQUENCE [LARGE SCALE GENOMIC DNA]</scope>
    <source>
        <tissue evidence="8">Leaf</tissue>
    </source>
</reference>
<keyword evidence="6" id="KW-1133">Transmembrane helix</keyword>
<evidence type="ECO:0000256" key="5">
    <source>
        <dbReference type="ARBA" id="ARBA00023242"/>
    </source>
</evidence>
<dbReference type="EMBL" id="CP039348">
    <property type="protein sequence ID" value="QCD90318.1"/>
    <property type="molecule type" value="Genomic_DNA"/>
</dbReference>